<dbReference type="GO" id="GO:0008270">
    <property type="term" value="F:zinc ion binding"/>
    <property type="evidence" value="ECO:0007669"/>
    <property type="project" value="InterPro"/>
</dbReference>
<dbReference type="PANTHER" id="PTHR47431">
    <property type="entry name" value="ZN(II)2CYS6 TRANSCRIPTION FACTOR (EUROFUNG)-RELATED"/>
    <property type="match status" value="1"/>
</dbReference>
<dbReference type="GO" id="GO:0000981">
    <property type="term" value="F:DNA-binding transcription factor activity, RNA polymerase II-specific"/>
    <property type="evidence" value="ECO:0007669"/>
    <property type="project" value="InterPro"/>
</dbReference>
<dbReference type="RefSeq" id="XP_040707746.1">
    <property type="nucleotide sequence ID" value="XM_040840913.1"/>
</dbReference>
<dbReference type="PROSITE" id="PS00463">
    <property type="entry name" value="ZN2_CY6_FUNGAL_1"/>
    <property type="match status" value="1"/>
</dbReference>
<evidence type="ECO:0000256" key="5">
    <source>
        <dbReference type="SAM" id="MobiDB-lite"/>
    </source>
</evidence>
<dbReference type="InterPro" id="IPR001138">
    <property type="entry name" value="Zn2Cys6_DnaBD"/>
</dbReference>
<organism evidence="7 8">
    <name type="scientific">Aspergillus sydowii CBS 593.65</name>
    <dbReference type="NCBI Taxonomy" id="1036612"/>
    <lineage>
        <taxon>Eukaryota</taxon>
        <taxon>Fungi</taxon>
        <taxon>Dikarya</taxon>
        <taxon>Ascomycota</taxon>
        <taxon>Pezizomycotina</taxon>
        <taxon>Eurotiomycetes</taxon>
        <taxon>Eurotiomycetidae</taxon>
        <taxon>Eurotiales</taxon>
        <taxon>Aspergillaceae</taxon>
        <taxon>Aspergillus</taxon>
        <taxon>Aspergillus subgen. Nidulantes</taxon>
    </lineage>
</organism>
<evidence type="ECO:0000256" key="2">
    <source>
        <dbReference type="ARBA" id="ARBA00023125"/>
    </source>
</evidence>
<name>A0A1L9TWX4_9EURO</name>
<dbReference type="InterPro" id="IPR036864">
    <property type="entry name" value="Zn2-C6_fun-type_DNA-bd_sf"/>
</dbReference>
<evidence type="ECO:0000259" key="6">
    <source>
        <dbReference type="PROSITE" id="PS50048"/>
    </source>
</evidence>
<dbReference type="GO" id="GO:0003677">
    <property type="term" value="F:DNA binding"/>
    <property type="evidence" value="ECO:0007669"/>
    <property type="project" value="UniProtKB-KW"/>
</dbReference>
<dbReference type="STRING" id="1036612.A0A1L9TWX4"/>
<proteinExistence type="predicted"/>
<dbReference type="SMART" id="SM00066">
    <property type="entry name" value="GAL4"/>
    <property type="match status" value="1"/>
</dbReference>
<evidence type="ECO:0000256" key="4">
    <source>
        <dbReference type="ARBA" id="ARBA00023242"/>
    </source>
</evidence>
<evidence type="ECO:0000256" key="3">
    <source>
        <dbReference type="ARBA" id="ARBA00023163"/>
    </source>
</evidence>
<protein>
    <recommendedName>
        <fullName evidence="6">Zn(2)-C6 fungal-type domain-containing protein</fullName>
    </recommendedName>
</protein>
<evidence type="ECO:0000313" key="7">
    <source>
        <dbReference type="EMBL" id="OJJ63940.1"/>
    </source>
</evidence>
<dbReference type="Gene3D" id="4.10.240.10">
    <property type="entry name" value="Zn(2)-C6 fungal-type DNA-binding domain"/>
    <property type="match status" value="1"/>
</dbReference>
<dbReference type="CDD" id="cd00067">
    <property type="entry name" value="GAL4"/>
    <property type="match status" value="1"/>
</dbReference>
<dbReference type="OrthoDB" id="2123952at2759"/>
<gene>
    <name evidence="7" type="ORF">ASPSYDRAFT_139099</name>
</gene>
<feature type="region of interest" description="Disordered" evidence="5">
    <location>
        <begin position="38"/>
        <end position="96"/>
    </location>
</feature>
<sequence length="674" mass="74448">MPPSRPVKLACLPCRASKTRCDGQKPCSSCISHREECRYQPSRRGGARRGPAAAEELARKRALRQANKPTVGNHGREPELPAPSQPSASALSTFAPPISPVESDLRPSSVSFENCNIGIPSPPSGIVQEILDPVDPPTRSLRAYRCDQDLINAYYIFIHPYFPLLPPPVVAQFEDKCVDLKIRSAYASASSLPYWPTSPLGLALAAILTLIPPEESHAPDDAAAAIRQSYADLYARSALESSEDSLEPSSHTNLADGPRSTLHQIVPRKMEPVLAVALLSMYECCQRGNVSKMRVRANQALTSAMDLSLHIENSQTGCLDAHRRCWWAIMFLVYHSSLMNVSSPLITIDDIRITTMFPEFRGCREVRPTPFPIQIIKSNINQPWPLLVNAQAALLRSCCISRDLIQETKSLPFSLREEIQALDALILDLAAEADRFRCVTNYQGAEADASRNLWAISNALIHTSRLTLHRVRAFPDRPIFVTNPSYDYLAVGAAASSGPGAVLQDMHLSTSRILQLNSLFPFTEQESVRICLHSSLIVSRVFRRLPSPNPNYSDTTVDITAPIPMPWTSRRPLSSPRSIPYMAACQLQSFYTLAMVLWRVHTAMYSGTISSYLYLLDRPSATTETQDAERLVEELQGGMEALGRSIKADGDVVFAGVGGMAREVERAYEATMMD</sequence>
<dbReference type="Proteomes" id="UP000184356">
    <property type="component" value="Unassembled WGS sequence"/>
</dbReference>
<dbReference type="EMBL" id="KV878582">
    <property type="protein sequence ID" value="OJJ63940.1"/>
    <property type="molecule type" value="Genomic_DNA"/>
</dbReference>
<dbReference type="GeneID" id="63756986"/>
<dbReference type="VEuPathDB" id="FungiDB:ASPSYDRAFT_139099"/>
<dbReference type="Pfam" id="PF00172">
    <property type="entry name" value="Zn_clus"/>
    <property type="match status" value="1"/>
</dbReference>
<evidence type="ECO:0000256" key="1">
    <source>
        <dbReference type="ARBA" id="ARBA00023015"/>
    </source>
</evidence>
<keyword evidence="1" id="KW-0805">Transcription regulation</keyword>
<dbReference type="PANTHER" id="PTHR47431:SF5">
    <property type="entry name" value="ZN(II)2CYS6 TRANSCRIPTION FACTOR (EUROFUNG)"/>
    <property type="match status" value="1"/>
</dbReference>
<dbReference type="SUPFAM" id="SSF57701">
    <property type="entry name" value="Zn2/Cys6 DNA-binding domain"/>
    <property type="match status" value="1"/>
</dbReference>
<feature type="domain" description="Zn(2)-C6 fungal-type" evidence="6">
    <location>
        <begin position="10"/>
        <end position="39"/>
    </location>
</feature>
<keyword evidence="8" id="KW-1185">Reference proteome</keyword>
<dbReference type="CDD" id="cd12148">
    <property type="entry name" value="fungal_TF_MHR"/>
    <property type="match status" value="1"/>
</dbReference>
<dbReference type="AlphaFoldDB" id="A0A1L9TWX4"/>
<dbReference type="PROSITE" id="PS50048">
    <property type="entry name" value="ZN2_CY6_FUNGAL_2"/>
    <property type="match status" value="1"/>
</dbReference>
<keyword evidence="2" id="KW-0238">DNA-binding</keyword>
<evidence type="ECO:0000313" key="8">
    <source>
        <dbReference type="Proteomes" id="UP000184356"/>
    </source>
</evidence>
<reference evidence="8" key="1">
    <citation type="journal article" date="2017" name="Genome Biol.">
        <title>Comparative genomics reveals high biological diversity and specific adaptations in the industrially and medically important fungal genus Aspergillus.</title>
        <authorList>
            <person name="de Vries R.P."/>
            <person name="Riley R."/>
            <person name="Wiebenga A."/>
            <person name="Aguilar-Osorio G."/>
            <person name="Amillis S."/>
            <person name="Uchima C.A."/>
            <person name="Anderluh G."/>
            <person name="Asadollahi M."/>
            <person name="Askin M."/>
            <person name="Barry K."/>
            <person name="Battaglia E."/>
            <person name="Bayram O."/>
            <person name="Benocci T."/>
            <person name="Braus-Stromeyer S.A."/>
            <person name="Caldana C."/>
            <person name="Canovas D."/>
            <person name="Cerqueira G.C."/>
            <person name="Chen F."/>
            <person name="Chen W."/>
            <person name="Choi C."/>
            <person name="Clum A."/>
            <person name="Dos Santos R.A."/>
            <person name="Damasio A.R."/>
            <person name="Diallinas G."/>
            <person name="Emri T."/>
            <person name="Fekete E."/>
            <person name="Flipphi M."/>
            <person name="Freyberg S."/>
            <person name="Gallo A."/>
            <person name="Gournas C."/>
            <person name="Habgood R."/>
            <person name="Hainaut M."/>
            <person name="Harispe M.L."/>
            <person name="Henrissat B."/>
            <person name="Hilden K.S."/>
            <person name="Hope R."/>
            <person name="Hossain A."/>
            <person name="Karabika E."/>
            <person name="Karaffa L."/>
            <person name="Karanyi Z."/>
            <person name="Krasevec N."/>
            <person name="Kuo A."/>
            <person name="Kusch H."/>
            <person name="LaButti K."/>
            <person name="Lagendijk E.L."/>
            <person name="Lapidus A."/>
            <person name="Levasseur A."/>
            <person name="Lindquist E."/>
            <person name="Lipzen A."/>
            <person name="Logrieco A.F."/>
            <person name="MacCabe A."/>
            <person name="Maekelae M.R."/>
            <person name="Malavazi I."/>
            <person name="Melin P."/>
            <person name="Meyer V."/>
            <person name="Mielnichuk N."/>
            <person name="Miskei M."/>
            <person name="Molnar A.P."/>
            <person name="Mule G."/>
            <person name="Ngan C.Y."/>
            <person name="Orejas M."/>
            <person name="Orosz E."/>
            <person name="Ouedraogo J.P."/>
            <person name="Overkamp K.M."/>
            <person name="Park H.-S."/>
            <person name="Perrone G."/>
            <person name="Piumi F."/>
            <person name="Punt P.J."/>
            <person name="Ram A.F."/>
            <person name="Ramon A."/>
            <person name="Rauscher S."/>
            <person name="Record E."/>
            <person name="Riano-Pachon D.M."/>
            <person name="Robert V."/>
            <person name="Roehrig J."/>
            <person name="Ruller R."/>
            <person name="Salamov A."/>
            <person name="Salih N.S."/>
            <person name="Samson R.A."/>
            <person name="Sandor E."/>
            <person name="Sanguinetti M."/>
            <person name="Schuetze T."/>
            <person name="Sepcic K."/>
            <person name="Shelest E."/>
            <person name="Sherlock G."/>
            <person name="Sophianopoulou V."/>
            <person name="Squina F.M."/>
            <person name="Sun H."/>
            <person name="Susca A."/>
            <person name="Todd R.B."/>
            <person name="Tsang A."/>
            <person name="Unkles S.E."/>
            <person name="van de Wiele N."/>
            <person name="van Rossen-Uffink D."/>
            <person name="Oliveira J.V."/>
            <person name="Vesth T.C."/>
            <person name="Visser J."/>
            <person name="Yu J.-H."/>
            <person name="Zhou M."/>
            <person name="Andersen M.R."/>
            <person name="Archer D.B."/>
            <person name="Baker S.E."/>
            <person name="Benoit I."/>
            <person name="Brakhage A.A."/>
            <person name="Braus G.H."/>
            <person name="Fischer R."/>
            <person name="Frisvad J.C."/>
            <person name="Goldman G.H."/>
            <person name="Houbraken J."/>
            <person name="Oakley B."/>
            <person name="Pocsi I."/>
            <person name="Scazzocchio C."/>
            <person name="Seiboth B."/>
            <person name="vanKuyk P.A."/>
            <person name="Wortman J."/>
            <person name="Dyer P.S."/>
            <person name="Grigoriev I.V."/>
        </authorList>
    </citation>
    <scope>NUCLEOTIDE SEQUENCE [LARGE SCALE GENOMIC DNA]</scope>
    <source>
        <strain evidence="8">CBS 593.65</strain>
    </source>
</reference>
<keyword evidence="3" id="KW-0804">Transcription</keyword>
<keyword evidence="4" id="KW-0539">Nucleus</keyword>
<accession>A0A1L9TWX4</accession>